<dbReference type="STRING" id="1460663.A0A177CXX3"/>
<dbReference type="GO" id="GO:0016747">
    <property type="term" value="F:acyltransferase activity, transferring groups other than amino-acyl groups"/>
    <property type="evidence" value="ECO:0007669"/>
    <property type="project" value="InterPro"/>
</dbReference>
<dbReference type="Pfam" id="PF00583">
    <property type="entry name" value="Acetyltransf_1"/>
    <property type="match status" value="1"/>
</dbReference>
<dbReference type="PROSITE" id="PS51186">
    <property type="entry name" value="GNAT"/>
    <property type="match status" value="1"/>
</dbReference>
<sequence length="232" mass="26309">MSSYTLSPATPEDAKAIAYLFALSWQSPFTQLQFGNMSTDTLSLTMAPRIVESMANPGSEYVVMRANDGTIAAIAQWSAPSPARTKAEEESAEDKADRREIWIQEYRKKLPENSNKDLIVEFSLGLRELREEVLQGRQYYLLENIATHPEHRKRGLASKLIEWVFPRADEQSVPVYLDTASDNEAMRVYKRLGFEEKGNRIIEDLSKYGGEGSHTHVALLRMPEKLSTKHSI</sequence>
<dbReference type="RefSeq" id="XP_018041924.1">
    <property type="nucleotide sequence ID" value="XM_018177129.1"/>
</dbReference>
<name>A0A177CXX3_9PLEO</name>
<dbReference type="InterPro" id="IPR000182">
    <property type="entry name" value="GNAT_dom"/>
</dbReference>
<dbReference type="Proteomes" id="UP000077069">
    <property type="component" value="Unassembled WGS sequence"/>
</dbReference>
<gene>
    <name evidence="2" type="ORF">CC84DRAFT_1159066</name>
</gene>
<accession>A0A177CXX3</accession>
<feature type="domain" description="N-acetyltransferase" evidence="1">
    <location>
        <begin position="85"/>
        <end position="224"/>
    </location>
</feature>
<dbReference type="InterPro" id="IPR016181">
    <property type="entry name" value="Acyl_CoA_acyltransferase"/>
</dbReference>
<keyword evidence="2" id="KW-0808">Transferase</keyword>
<dbReference type="CDD" id="cd04301">
    <property type="entry name" value="NAT_SF"/>
    <property type="match status" value="1"/>
</dbReference>
<dbReference type="PANTHER" id="PTHR42791">
    <property type="entry name" value="GNAT FAMILY ACETYLTRANSFERASE"/>
    <property type="match status" value="1"/>
</dbReference>
<dbReference type="GeneID" id="28760615"/>
<keyword evidence="2" id="KW-0012">Acyltransferase</keyword>
<dbReference type="InterPro" id="IPR052523">
    <property type="entry name" value="Trichothecene_AcTrans"/>
</dbReference>
<evidence type="ECO:0000259" key="1">
    <source>
        <dbReference type="PROSITE" id="PS51186"/>
    </source>
</evidence>
<dbReference type="AlphaFoldDB" id="A0A177CXX3"/>
<dbReference type="SUPFAM" id="SSF55729">
    <property type="entry name" value="Acyl-CoA N-acyltransferases (Nat)"/>
    <property type="match status" value="1"/>
</dbReference>
<evidence type="ECO:0000313" key="2">
    <source>
        <dbReference type="EMBL" id="OAG11559.1"/>
    </source>
</evidence>
<keyword evidence="3" id="KW-1185">Reference proteome</keyword>
<protein>
    <submittedName>
        <fullName evidence="2">Acyl-CoA N-acyltransferase</fullName>
    </submittedName>
</protein>
<reference evidence="2 3" key="1">
    <citation type="submission" date="2016-05" db="EMBL/GenBank/DDBJ databases">
        <title>Comparative analysis of secretome profiles of manganese(II)-oxidizing ascomycete fungi.</title>
        <authorList>
            <consortium name="DOE Joint Genome Institute"/>
            <person name="Zeiner C.A."/>
            <person name="Purvine S.O."/>
            <person name="Zink E.M."/>
            <person name="Wu S."/>
            <person name="Pasa-Tolic L."/>
            <person name="Chaput D.L."/>
            <person name="Haridas S."/>
            <person name="Grigoriev I.V."/>
            <person name="Santelli C.M."/>
            <person name="Hansel C.M."/>
        </authorList>
    </citation>
    <scope>NUCLEOTIDE SEQUENCE [LARGE SCALE GENOMIC DNA]</scope>
    <source>
        <strain evidence="2 3">AP3s5-JAC2a</strain>
    </source>
</reference>
<dbReference type="EMBL" id="KV441548">
    <property type="protein sequence ID" value="OAG11559.1"/>
    <property type="molecule type" value="Genomic_DNA"/>
</dbReference>
<dbReference type="Gene3D" id="3.40.630.30">
    <property type="match status" value="1"/>
</dbReference>
<organism evidence="2 3">
    <name type="scientific">Paraphaeosphaeria sporulosa</name>
    <dbReference type="NCBI Taxonomy" id="1460663"/>
    <lineage>
        <taxon>Eukaryota</taxon>
        <taxon>Fungi</taxon>
        <taxon>Dikarya</taxon>
        <taxon>Ascomycota</taxon>
        <taxon>Pezizomycotina</taxon>
        <taxon>Dothideomycetes</taxon>
        <taxon>Pleosporomycetidae</taxon>
        <taxon>Pleosporales</taxon>
        <taxon>Massarineae</taxon>
        <taxon>Didymosphaeriaceae</taxon>
        <taxon>Paraphaeosphaeria</taxon>
    </lineage>
</organism>
<proteinExistence type="predicted"/>
<dbReference type="PANTHER" id="PTHR42791:SF1">
    <property type="entry name" value="N-ACETYLTRANSFERASE DOMAIN-CONTAINING PROTEIN"/>
    <property type="match status" value="1"/>
</dbReference>
<evidence type="ECO:0000313" key="3">
    <source>
        <dbReference type="Proteomes" id="UP000077069"/>
    </source>
</evidence>
<dbReference type="InParanoid" id="A0A177CXX3"/>
<dbReference type="OrthoDB" id="410198at2759"/>